<evidence type="ECO:0000256" key="1">
    <source>
        <dbReference type="SAM" id="Phobius"/>
    </source>
</evidence>
<proteinExistence type="predicted"/>
<protein>
    <submittedName>
        <fullName evidence="2">Uncharacterized protein</fullName>
    </submittedName>
</protein>
<feature type="transmembrane region" description="Helical" evidence="1">
    <location>
        <begin position="24"/>
        <end position="41"/>
    </location>
</feature>
<accession>C0E1D8</accession>
<evidence type="ECO:0000313" key="3">
    <source>
        <dbReference type="Proteomes" id="UP000006247"/>
    </source>
</evidence>
<comment type="caution">
    <text evidence="2">The sequence shown here is derived from an EMBL/GenBank/DDBJ whole genome shotgun (WGS) entry which is preliminary data.</text>
</comment>
<dbReference type="AlphaFoldDB" id="C0E1D8"/>
<gene>
    <name evidence="2" type="ORF">CORMATOL_00789</name>
</gene>
<dbReference type="HOGENOM" id="CLU_3215035_0_0_11"/>
<dbReference type="EMBL" id="ACEB01000008">
    <property type="protein sequence ID" value="EEG27692.1"/>
    <property type="molecule type" value="Genomic_DNA"/>
</dbReference>
<keyword evidence="1" id="KW-0472">Membrane</keyword>
<organism evidence="2 3">
    <name type="scientific">Corynebacterium matruchotii ATCC 33806</name>
    <dbReference type="NCBI Taxonomy" id="566549"/>
    <lineage>
        <taxon>Bacteria</taxon>
        <taxon>Bacillati</taxon>
        <taxon>Actinomycetota</taxon>
        <taxon>Actinomycetes</taxon>
        <taxon>Mycobacteriales</taxon>
        <taxon>Corynebacteriaceae</taxon>
        <taxon>Corynebacterium</taxon>
    </lineage>
</organism>
<keyword evidence="1" id="KW-0812">Transmembrane</keyword>
<keyword evidence="1" id="KW-1133">Transmembrane helix</keyword>
<sequence length="44" mass="5298">MNIDEFALNVFRAFRRPIEPYPQYPLVIVMFATYNILIFSLRAF</sequence>
<dbReference type="Proteomes" id="UP000006247">
    <property type="component" value="Unassembled WGS sequence"/>
</dbReference>
<name>C0E1D8_9CORY</name>
<evidence type="ECO:0000313" key="2">
    <source>
        <dbReference type="EMBL" id="EEG27692.1"/>
    </source>
</evidence>
<reference evidence="2 3" key="1">
    <citation type="submission" date="2009-01" db="EMBL/GenBank/DDBJ databases">
        <authorList>
            <person name="Fulton L."/>
            <person name="Clifton S."/>
            <person name="Chinwalla A.T."/>
            <person name="Mitreva M."/>
            <person name="Sodergren E."/>
            <person name="Weinstock G."/>
            <person name="Clifton S."/>
            <person name="Dooling D.J."/>
            <person name="Fulton B."/>
            <person name="Minx P."/>
            <person name="Pepin K.H."/>
            <person name="Johnson M."/>
            <person name="Bhonagiri V."/>
            <person name="Nash W.E."/>
            <person name="Mardis E.R."/>
            <person name="Wilson R.K."/>
        </authorList>
    </citation>
    <scope>NUCLEOTIDE SEQUENCE [LARGE SCALE GENOMIC DNA]</scope>
    <source>
        <strain evidence="2 3">ATCC 33806</strain>
    </source>
</reference>